<reference evidence="7" key="1">
    <citation type="journal article" date="2019" name="Int. J. Syst. Evol. Microbiol.">
        <title>The Global Catalogue of Microorganisms (GCM) 10K type strain sequencing project: providing services to taxonomists for standard genome sequencing and annotation.</title>
        <authorList>
            <consortium name="The Broad Institute Genomics Platform"/>
            <consortium name="The Broad Institute Genome Sequencing Center for Infectious Disease"/>
            <person name="Wu L."/>
            <person name="Ma J."/>
        </authorList>
    </citation>
    <scope>NUCLEOTIDE SEQUENCE [LARGE SCALE GENOMIC DNA]</scope>
    <source>
        <strain evidence="7">CGMCC 4.7198</strain>
    </source>
</reference>
<dbReference type="EC" id="1.3.1.28" evidence="3"/>
<evidence type="ECO:0000313" key="6">
    <source>
        <dbReference type="EMBL" id="MFD0288563.1"/>
    </source>
</evidence>
<dbReference type="Proteomes" id="UP001596957">
    <property type="component" value="Unassembled WGS sequence"/>
</dbReference>
<evidence type="ECO:0000259" key="5">
    <source>
        <dbReference type="SMART" id="SM00822"/>
    </source>
</evidence>
<dbReference type="InterPro" id="IPR036291">
    <property type="entry name" value="NAD(P)-bd_dom_sf"/>
</dbReference>
<dbReference type="InterPro" id="IPR002347">
    <property type="entry name" value="SDR_fam"/>
</dbReference>
<dbReference type="PRINTS" id="PR00080">
    <property type="entry name" value="SDRFAMILY"/>
</dbReference>
<dbReference type="RefSeq" id="WP_381255361.1">
    <property type="nucleotide sequence ID" value="NZ_JBHTBI010000013.1"/>
</dbReference>
<proteinExistence type="inferred from homology"/>
<dbReference type="PROSITE" id="PS00061">
    <property type="entry name" value="ADH_SHORT"/>
    <property type="match status" value="1"/>
</dbReference>
<dbReference type="Pfam" id="PF00106">
    <property type="entry name" value="adh_short"/>
    <property type="match status" value="1"/>
</dbReference>
<name>A0ABW2VVQ3_9ACTN</name>
<dbReference type="InterPro" id="IPR057326">
    <property type="entry name" value="KR_dom"/>
</dbReference>
<evidence type="ECO:0000256" key="1">
    <source>
        <dbReference type="ARBA" id="ARBA00006484"/>
    </source>
</evidence>
<dbReference type="PANTHER" id="PTHR43669:SF3">
    <property type="entry name" value="ALCOHOL DEHYDROGENASE, PUTATIVE (AFU_ORTHOLOGUE AFUA_3G03445)-RELATED"/>
    <property type="match status" value="1"/>
</dbReference>
<gene>
    <name evidence="6" type="ORF">ACFQZP_44580</name>
</gene>
<dbReference type="GO" id="GO:0008667">
    <property type="term" value="F:2,3-dihydro-2,3-dihydroxybenzoate dehydrogenase activity"/>
    <property type="evidence" value="ECO:0007669"/>
    <property type="project" value="UniProtKB-EC"/>
</dbReference>
<keyword evidence="7" id="KW-1185">Reference proteome</keyword>
<evidence type="ECO:0000256" key="4">
    <source>
        <dbReference type="RuleBase" id="RU000363"/>
    </source>
</evidence>
<accession>A0ABW2VVQ3</accession>
<dbReference type="NCBIfam" id="NF006074">
    <property type="entry name" value="PRK08220.1"/>
    <property type="match status" value="1"/>
</dbReference>
<dbReference type="PRINTS" id="PR01397">
    <property type="entry name" value="DHBDHDRGNASE"/>
</dbReference>
<dbReference type="PANTHER" id="PTHR43669">
    <property type="entry name" value="5-KETO-D-GLUCONATE 5-REDUCTASE"/>
    <property type="match status" value="1"/>
</dbReference>
<dbReference type="Gene3D" id="3.40.50.720">
    <property type="entry name" value="NAD(P)-binding Rossmann-like Domain"/>
    <property type="match status" value="1"/>
</dbReference>
<organism evidence="6 7">
    <name type="scientific">Streptomyces lutosisoli</name>
    <dbReference type="NCBI Taxonomy" id="2665721"/>
    <lineage>
        <taxon>Bacteria</taxon>
        <taxon>Bacillati</taxon>
        <taxon>Actinomycetota</taxon>
        <taxon>Actinomycetes</taxon>
        <taxon>Kitasatosporales</taxon>
        <taxon>Streptomycetaceae</taxon>
        <taxon>Streptomyces</taxon>
    </lineage>
</organism>
<dbReference type="SMART" id="SM00822">
    <property type="entry name" value="PKS_KR"/>
    <property type="match status" value="1"/>
</dbReference>
<protein>
    <recommendedName>
        <fullName evidence="3">2,3-dihydro-2,3-dihydroxybenzoate dehydrogenase</fullName>
        <ecNumber evidence="3">1.3.1.28</ecNumber>
    </recommendedName>
</protein>
<comment type="caution">
    <text evidence="6">The sequence shown here is derived from an EMBL/GenBank/DDBJ whole genome shotgun (WGS) entry which is preliminary data.</text>
</comment>
<keyword evidence="2 6" id="KW-0560">Oxidoreductase</keyword>
<dbReference type="InterPro" id="IPR020904">
    <property type="entry name" value="Sc_DH/Rdtase_CS"/>
</dbReference>
<feature type="domain" description="Ketoreductase" evidence="5">
    <location>
        <begin position="22"/>
        <end position="203"/>
    </location>
</feature>
<sequence length="274" mass="28821">MEHTEHMEHMEHIQNHQEWENKVALVTGAAGGIGAAVSRALAEQGVLVAAVDHNAEALRESVEKLTADGLRAEAFATDVSSGAAVEATVDAVERRLGPVEYLVNAAGVLRLGEVRTFTDEDWQTTFAVNVNGVFHVSRAVVDRMAARGRGAIVTVSSNAAATPRTEMAAYAASKAAATMFTRSLGLEVAKHGIRCNIVAPGSTDTPMLSSMWHDESGPRGTVEGRADAFRVGIPLGRIAQPSHIADAVVFLLSDRAAHITLHMLTVDGGASLGA</sequence>
<dbReference type="NCBIfam" id="TIGR04316">
    <property type="entry name" value="dhbA_paeA"/>
    <property type="match status" value="1"/>
</dbReference>
<evidence type="ECO:0000256" key="2">
    <source>
        <dbReference type="ARBA" id="ARBA00023002"/>
    </source>
</evidence>
<comment type="similarity">
    <text evidence="1 4">Belongs to the short-chain dehydrogenases/reductases (SDR) family.</text>
</comment>
<evidence type="ECO:0000256" key="3">
    <source>
        <dbReference type="NCBIfam" id="TIGR04316"/>
    </source>
</evidence>
<dbReference type="SUPFAM" id="SSF51735">
    <property type="entry name" value="NAD(P)-binding Rossmann-fold domains"/>
    <property type="match status" value="1"/>
</dbReference>
<dbReference type="EMBL" id="JBHTEC010000007">
    <property type="protein sequence ID" value="MFD0288563.1"/>
    <property type="molecule type" value="Genomic_DNA"/>
</dbReference>
<evidence type="ECO:0000313" key="7">
    <source>
        <dbReference type="Proteomes" id="UP001596957"/>
    </source>
</evidence>
<dbReference type="InterPro" id="IPR003560">
    <property type="entry name" value="DHB_DH"/>
</dbReference>